<dbReference type="Proteomes" id="UP000236919">
    <property type="component" value="Unassembled WGS sequence"/>
</dbReference>
<gene>
    <name evidence="2" type="ORF">CYD53_13139</name>
</gene>
<reference evidence="2 3" key="1">
    <citation type="submission" date="2018-01" db="EMBL/GenBank/DDBJ databases">
        <title>Genomic Encyclopedia of Type Strains, Phase III (KMG-III): the genomes of soil and plant-associated and newly described type strains.</title>
        <authorList>
            <person name="Whitman W."/>
        </authorList>
    </citation>
    <scope>NUCLEOTIDE SEQUENCE [LARGE SCALE GENOMIC DNA]</scope>
    <source>
        <strain evidence="2 3">1131</strain>
    </source>
</reference>
<dbReference type="EMBL" id="PQFZ01000031">
    <property type="protein sequence ID" value="POR45672.1"/>
    <property type="molecule type" value="Genomic_DNA"/>
</dbReference>
<protein>
    <recommendedName>
        <fullName evidence="1">Tyrosine specific protein phosphatases domain-containing protein</fullName>
    </recommendedName>
</protein>
<evidence type="ECO:0000259" key="1">
    <source>
        <dbReference type="PROSITE" id="PS50056"/>
    </source>
</evidence>
<organism evidence="2 3">
    <name type="scientific">Bosea psychrotolerans</name>
    <dbReference type="NCBI Taxonomy" id="1871628"/>
    <lineage>
        <taxon>Bacteria</taxon>
        <taxon>Pseudomonadati</taxon>
        <taxon>Pseudomonadota</taxon>
        <taxon>Alphaproteobacteria</taxon>
        <taxon>Hyphomicrobiales</taxon>
        <taxon>Boseaceae</taxon>
        <taxon>Bosea</taxon>
    </lineage>
</organism>
<evidence type="ECO:0000313" key="3">
    <source>
        <dbReference type="Proteomes" id="UP000236919"/>
    </source>
</evidence>
<dbReference type="PROSITE" id="PS00383">
    <property type="entry name" value="TYR_PHOSPHATASE_1"/>
    <property type="match status" value="1"/>
</dbReference>
<name>A0A2S4LT95_9HYPH</name>
<dbReference type="SUPFAM" id="SSF52799">
    <property type="entry name" value="(Phosphotyrosine protein) phosphatases II"/>
    <property type="match status" value="1"/>
</dbReference>
<accession>A0A2S4LT95</accession>
<dbReference type="InterPro" id="IPR029021">
    <property type="entry name" value="Prot-tyrosine_phosphatase-like"/>
</dbReference>
<proteinExistence type="predicted"/>
<keyword evidence="3" id="KW-1185">Reference proteome</keyword>
<dbReference type="InterPro" id="IPR016130">
    <property type="entry name" value="Tyr_Pase_AS"/>
</dbReference>
<evidence type="ECO:0000313" key="2">
    <source>
        <dbReference type="EMBL" id="POR45672.1"/>
    </source>
</evidence>
<dbReference type="AlphaFoldDB" id="A0A2S4LT95"/>
<sequence>MLLATHRTFGMPTLHVSSLSRLHETVAAVRASHVVTLINVNTVVERPAGIAPERHLFLGMSDIVASMDGHVAPAEAHVERFLGFVSEWDRAAPLVIHCWAGISRSTAAAFIAACALGPKRDEEEIATALRTASPSATPNARLVAIADGMLGRQGRMSAAIDRIGRGEDAFEGTPFRLALA</sequence>
<dbReference type="PROSITE" id="PS50056">
    <property type="entry name" value="TYR_PHOSPHATASE_2"/>
    <property type="match status" value="1"/>
</dbReference>
<dbReference type="InterPro" id="IPR000387">
    <property type="entry name" value="Tyr_Pase_dom"/>
</dbReference>
<comment type="caution">
    <text evidence="2">The sequence shown here is derived from an EMBL/GenBank/DDBJ whole genome shotgun (WGS) entry which is preliminary data.</text>
</comment>
<feature type="domain" description="Tyrosine specific protein phosphatases" evidence="1">
    <location>
        <begin position="79"/>
        <end position="136"/>
    </location>
</feature>
<dbReference type="Gene3D" id="3.90.190.10">
    <property type="entry name" value="Protein tyrosine phosphatase superfamily"/>
    <property type="match status" value="1"/>
</dbReference>